<dbReference type="Gene3D" id="3.50.50.60">
    <property type="entry name" value="FAD/NAD(P)-binding domain"/>
    <property type="match status" value="2"/>
</dbReference>
<keyword evidence="3" id="KW-0274">FAD</keyword>
<dbReference type="SUPFAM" id="SSF51905">
    <property type="entry name" value="FAD/NAD(P)-binding domain"/>
    <property type="match status" value="1"/>
</dbReference>
<reference evidence="7" key="1">
    <citation type="submission" date="2023-03" db="EMBL/GenBank/DDBJ databases">
        <title>Massive genome expansion in bonnet fungi (Mycena s.s.) driven by repeated elements and novel gene families across ecological guilds.</title>
        <authorList>
            <consortium name="Lawrence Berkeley National Laboratory"/>
            <person name="Harder C.B."/>
            <person name="Miyauchi S."/>
            <person name="Viragh M."/>
            <person name="Kuo A."/>
            <person name="Thoen E."/>
            <person name="Andreopoulos B."/>
            <person name="Lu D."/>
            <person name="Skrede I."/>
            <person name="Drula E."/>
            <person name="Henrissat B."/>
            <person name="Morin E."/>
            <person name="Kohler A."/>
            <person name="Barry K."/>
            <person name="LaButti K."/>
            <person name="Morin E."/>
            <person name="Salamov A."/>
            <person name="Lipzen A."/>
            <person name="Mereny Z."/>
            <person name="Hegedus B."/>
            <person name="Baldrian P."/>
            <person name="Stursova M."/>
            <person name="Weitz H."/>
            <person name="Taylor A."/>
            <person name="Grigoriev I.V."/>
            <person name="Nagy L.G."/>
            <person name="Martin F."/>
            <person name="Kauserud H."/>
        </authorList>
    </citation>
    <scope>NUCLEOTIDE SEQUENCE</scope>
    <source>
        <strain evidence="7">9284</strain>
    </source>
</reference>
<keyword evidence="5" id="KW-0503">Monooxygenase</keyword>
<evidence type="ECO:0000256" key="3">
    <source>
        <dbReference type="ARBA" id="ARBA00022827"/>
    </source>
</evidence>
<dbReference type="EMBL" id="JARKIF010000005">
    <property type="protein sequence ID" value="KAJ7638215.1"/>
    <property type="molecule type" value="Genomic_DNA"/>
</dbReference>
<sequence>MSGSLPSTTEVCIVGAGPSGLSCALALAARQIPFVIVDALSEAHNDSRTIVLFPSGLEALKTVDSQIPANILSVGVKGEAFRMRDRNGKTVFTIPFEPALKSHTQYPFALIVRQDDVERQLRKSLPNHIHFNSRVCGVSQVAEGSQYELQFESGHVLTARYVVAADGSKSFLRTFAGIPFVDPITKKPAAPGRADKSFVVADVVFEKLPTNLPREILQIKVADEGFVMTGPMVDSSLPDDLKQNLFRLYLNTVDIPPPNPDITYLQGILDARGAGLCSTPLEVPRIGKLLSSSRFRTRNALADSYVHAAPGGAYILLAGDSAHTHGPGGGQGMSLGIGDGVELGQAIDEHRTAVLGGKNDVDAASIFHAYSTRRRAIARQVIVMVTDMSQVEAGSAGWGPYLRIWVVWMLTKLPIVRRMMAWQISGLANVKKQ</sequence>
<feature type="domain" description="FAD-binding" evidence="6">
    <location>
        <begin position="9"/>
        <end position="234"/>
    </location>
</feature>
<evidence type="ECO:0000256" key="5">
    <source>
        <dbReference type="ARBA" id="ARBA00023033"/>
    </source>
</evidence>
<feature type="domain" description="FAD-binding" evidence="6">
    <location>
        <begin position="314"/>
        <end position="382"/>
    </location>
</feature>
<comment type="similarity">
    <text evidence="1">Belongs to the paxM FAD-dependent monooxygenase family.</text>
</comment>
<dbReference type="AlphaFoldDB" id="A0AAD7C5C6"/>
<evidence type="ECO:0000313" key="7">
    <source>
        <dbReference type="EMBL" id="KAJ7638215.1"/>
    </source>
</evidence>
<keyword evidence="8" id="KW-1185">Reference proteome</keyword>
<evidence type="ECO:0000256" key="4">
    <source>
        <dbReference type="ARBA" id="ARBA00023002"/>
    </source>
</evidence>
<evidence type="ECO:0000259" key="6">
    <source>
        <dbReference type="Pfam" id="PF01494"/>
    </source>
</evidence>
<dbReference type="PANTHER" id="PTHR13789">
    <property type="entry name" value="MONOOXYGENASE"/>
    <property type="match status" value="1"/>
</dbReference>
<dbReference type="PRINTS" id="PR00420">
    <property type="entry name" value="RNGMNOXGNASE"/>
</dbReference>
<comment type="caution">
    <text evidence="7">The sequence shown here is derived from an EMBL/GenBank/DDBJ whole genome shotgun (WGS) entry which is preliminary data.</text>
</comment>
<keyword evidence="4" id="KW-0560">Oxidoreductase</keyword>
<keyword evidence="2" id="KW-0285">Flavoprotein</keyword>
<protein>
    <submittedName>
        <fullName evidence="7">FAD/NAD(P)-binding domain-containing protein</fullName>
    </submittedName>
</protein>
<accession>A0AAD7C5C6</accession>
<evidence type="ECO:0000256" key="2">
    <source>
        <dbReference type="ARBA" id="ARBA00022630"/>
    </source>
</evidence>
<dbReference type="Proteomes" id="UP001221142">
    <property type="component" value="Unassembled WGS sequence"/>
</dbReference>
<name>A0AAD7C5C6_9AGAR</name>
<evidence type="ECO:0000256" key="1">
    <source>
        <dbReference type="ARBA" id="ARBA00007992"/>
    </source>
</evidence>
<evidence type="ECO:0000313" key="8">
    <source>
        <dbReference type="Proteomes" id="UP001221142"/>
    </source>
</evidence>
<organism evidence="7 8">
    <name type="scientific">Roridomyces roridus</name>
    <dbReference type="NCBI Taxonomy" id="1738132"/>
    <lineage>
        <taxon>Eukaryota</taxon>
        <taxon>Fungi</taxon>
        <taxon>Dikarya</taxon>
        <taxon>Basidiomycota</taxon>
        <taxon>Agaricomycotina</taxon>
        <taxon>Agaricomycetes</taxon>
        <taxon>Agaricomycetidae</taxon>
        <taxon>Agaricales</taxon>
        <taxon>Marasmiineae</taxon>
        <taxon>Mycenaceae</taxon>
        <taxon>Roridomyces</taxon>
    </lineage>
</organism>
<dbReference type="InterPro" id="IPR002938">
    <property type="entry name" value="FAD-bd"/>
</dbReference>
<dbReference type="InterPro" id="IPR036188">
    <property type="entry name" value="FAD/NAD-bd_sf"/>
</dbReference>
<proteinExistence type="inferred from homology"/>
<dbReference type="InterPro" id="IPR050493">
    <property type="entry name" value="FAD-dep_Monooxygenase_BioMet"/>
</dbReference>
<dbReference type="GO" id="GO:0071949">
    <property type="term" value="F:FAD binding"/>
    <property type="evidence" value="ECO:0007669"/>
    <property type="project" value="InterPro"/>
</dbReference>
<dbReference type="Pfam" id="PF01494">
    <property type="entry name" value="FAD_binding_3"/>
    <property type="match status" value="2"/>
</dbReference>
<dbReference type="PANTHER" id="PTHR13789:SF309">
    <property type="entry name" value="PUTATIVE (AFU_ORTHOLOGUE AFUA_6G14510)-RELATED"/>
    <property type="match status" value="1"/>
</dbReference>
<gene>
    <name evidence="7" type="ORF">FB45DRAFT_826565</name>
</gene>
<dbReference type="GO" id="GO:0004497">
    <property type="term" value="F:monooxygenase activity"/>
    <property type="evidence" value="ECO:0007669"/>
    <property type="project" value="UniProtKB-KW"/>
</dbReference>